<feature type="compositionally biased region" description="Polar residues" evidence="1">
    <location>
        <begin position="460"/>
        <end position="473"/>
    </location>
</feature>
<accession>A0ABV9XVZ6</accession>
<dbReference type="Proteomes" id="UP001595833">
    <property type="component" value="Unassembled WGS sequence"/>
</dbReference>
<comment type="caution">
    <text evidence="3">The sequence shown here is derived from an EMBL/GenBank/DDBJ whole genome shotgun (WGS) entry which is preliminary data.</text>
</comment>
<reference evidence="4" key="1">
    <citation type="journal article" date="2019" name="Int. J. Syst. Evol. Microbiol.">
        <title>The Global Catalogue of Microorganisms (GCM) 10K type strain sequencing project: providing services to taxonomists for standard genome sequencing and annotation.</title>
        <authorList>
            <consortium name="The Broad Institute Genomics Platform"/>
            <consortium name="The Broad Institute Genome Sequencing Center for Infectious Disease"/>
            <person name="Wu L."/>
            <person name="Ma J."/>
        </authorList>
    </citation>
    <scope>NUCLEOTIDE SEQUENCE [LARGE SCALE GENOMIC DNA]</scope>
    <source>
        <strain evidence="4">KCTC 12848</strain>
    </source>
</reference>
<protein>
    <submittedName>
        <fullName evidence="3">TniQ family protein</fullName>
    </submittedName>
</protein>
<name>A0ABV9XVZ6_9PSEU</name>
<evidence type="ECO:0000313" key="4">
    <source>
        <dbReference type="Proteomes" id="UP001595833"/>
    </source>
</evidence>
<sequence>MFAWQQARVRLLETADRMEVARAAQREQEEELRAARLRWAREQGLKSRRLACVPTPQCGEAFASWVARSADTHKVTIDQMLGYLELPTNVSVVRNGVELTAERLESVTAATGLDEQRVRAMLLTAGVRETGPRLLTWNWNRSRGRPPWPLRATGSAVCPECVAQEPTIWKRDWRFLTVVACTEHRLYLHSWCPACRTPIQIGRQTRYLSTCGGPTAEFVRRRSLDGKWRQRNTRAGGRRVAGCGARWDELPRYPVTSDRVLTLQDMLTGRLEAADLSPGYGNDLHMALRLAVQLGVVDMLGPDVDPPVWLAYSLFQPVRDQVARMAGAEAEFQYASLYSHQPGPMLMAAAMSILDALWDDESQPIQAAQYIVEYYTNRLATPAFRLLERALVANYVFGKSAVQAIPGLRVLDMEPQPAWRDELLFDEDEGVARQFANTELLVAMGEWAIAVTSPAIVSPSAQENADSTDSTAQPDAGTAGWSVVPAEEDGTPQATETDRLPWEWVDRPRRRWELRRRNLLTAPVFTPPRGDPRNRDDRRADWSPR</sequence>
<gene>
    <name evidence="3" type="ORF">ACFPFM_12305</name>
</gene>
<feature type="region of interest" description="Disordered" evidence="1">
    <location>
        <begin position="460"/>
        <end position="502"/>
    </location>
</feature>
<proteinExistence type="predicted"/>
<dbReference type="Pfam" id="PF06527">
    <property type="entry name" value="TniQ"/>
    <property type="match status" value="1"/>
</dbReference>
<keyword evidence="4" id="KW-1185">Reference proteome</keyword>
<dbReference type="InterPro" id="IPR009492">
    <property type="entry name" value="TniQ"/>
</dbReference>
<evidence type="ECO:0000313" key="3">
    <source>
        <dbReference type="EMBL" id="MFC5054533.1"/>
    </source>
</evidence>
<feature type="region of interest" description="Disordered" evidence="1">
    <location>
        <begin position="521"/>
        <end position="545"/>
    </location>
</feature>
<organism evidence="3 4">
    <name type="scientific">Saccharothrix xinjiangensis</name>
    <dbReference type="NCBI Taxonomy" id="204798"/>
    <lineage>
        <taxon>Bacteria</taxon>
        <taxon>Bacillati</taxon>
        <taxon>Actinomycetota</taxon>
        <taxon>Actinomycetes</taxon>
        <taxon>Pseudonocardiales</taxon>
        <taxon>Pseudonocardiaceae</taxon>
        <taxon>Saccharothrix</taxon>
    </lineage>
</organism>
<feature type="compositionally biased region" description="Basic and acidic residues" evidence="1">
    <location>
        <begin position="530"/>
        <end position="545"/>
    </location>
</feature>
<dbReference type="RefSeq" id="WP_344034163.1">
    <property type="nucleotide sequence ID" value="NZ_BAAAKE010000001.1"/>
</dbReference>
<evidence type="ECO:0000256" key="1">
    <source>
        <dbReference type="SAM" id="MobiDB-lite"/>
    </source>
</evidence>
<feature type="domain" description="TniQ" evidence="2">
    <location>
        <begin position="53"/>
        <end position="188"/>
    </location>
</feature>
<dbReference type="EMBL" id="JBHSJB010000011">
    <property type="protein sequence ID" value="MFC5054533.1"/>
    <property type="molecule type" value="Genomic_DNA"/>
</dbReference>
<evidence type="ECO:0000259" key="2">
    <source>
        <dbReference type="Pfam" id="PF06527"/>
    </source>
</evidence>